<organism evidence="1 2">
    <name type="scientific">Gossypium darwinii</name>
    <name type="common">Darwin's cotton</name>
    <name type="synonym">Gossypium barbadense var. darwinii</name>
    <dbReference type="NCBI Taxonomy" id="34276"/>
    <lineage>
        <taxon>Eukaryota</taxon>
        <taxon>Viridiplantae</taxon>
        <taxon>Streptophyta</taxon>
        <taxon>Embryophyta</taxon>
        <taxon>Tracheophyta</taxon>
        <taxon>Spermatophyta</taxon>
        <taxon>Magnoliopsida</taxon>
        <taxon>eudicotyledons</taxon>
        <taxon>Gunneridae</taxon>
        <taxon>Pentapetalae</taxon>
        <taxon>rosids</taxon>
        <taxon>malvids</taxon>
        <taxon>Malvales</taxon>
        <taxon>Malvaceae</taxon>
        <taxon>Malvoideae</taxon>
        <taxon>Gossypium</taxon>
    </lineage>
</organism>
<sequence length="43" mass="4658">MTEKDPPASQPRGNQVRLVTWSSGYRGELEAVRRLGCGAPSVT</sequence>
<gene>
    <name evidence="1" type="ORF">ES288_A08G223600v1</name>
</gene>
<keyword evidence="2" id="KW-1185">Reference proteome</keyword>
<evidence type="ECO:0000313" key="1">
    <source>
        <dbReference type="EMBL" id="TYH07305.1"/>
    </source>
</evidence>
<name>A0A5D2FMC4_GOSDA</name>
<evidence type="ECO:0000313" key="2">
    <source>
        <dbReference type="Proteomes" id="UP000323506"/>
    </source>
</evidence>
<dbReference type="AlphaFoldDB" id="A0A5D2FMC4"/>
<proteinExistence type="predicted"/>
<protein>
    <submittedName>
        <fullName evidence="1">Uncharacterized protein</fullName>
    </submittedName>
</protein>
<reference evidence="1 2" key="1">
    <citation type="submission" date="2019-06" db="EMBL/GenBank/DDBJ databases">
        <title>WGS assembly of Gossypium darwinii.</title>
        <authorList>
            <person name="Chen Z.J."/>
            <person name="Sreedasyam A."/>
            <person name="Ando A."/>
            <person name="Song Q."/>
            <person name="De L."/>
            <person name="Hulse-Kemp A."/>
            <person name="Ding M."/>
            <person name="Ye W."/>
            <person name="Kirkbride R."/>
            <person name="Jenkins J."/>
            <person name="Plott C."/>
            <person name="Lovell J."/>
            <person name="Lin Y.-M."/>
            <person name="Vaughn R."/>
            <person name="Liu B."/>
            <person name="Li W."/>
            <person name="Simpson S."/>
            <person name="Scheffler B."/>
            <person name="Saski C."/>
            <person name="Grover C."/>
            <person name="Hu G."/>
            <person name="Conover J."/>
            <person name="Carlson J."/>
            <person name="Shu S."/>
            <person name="Boston L."/>
            <person name="Williams M."/>
            <person name="Peterson D."/>
            <person name="Mcgee K."/>
            <person name="Jones D."/>
            <person name="Wendel J."/>
            <person name="Stelly D."/>
            <person name="Grimwood J."/>
            <person name="Schmutz J."/>
        </authorList>
    </citation>
    <scope>NUCLEOTIDE SEQUENCE [LARGE SCALE GENOMIC DNA]</scope>
    <source>
        <strain evidence="1">1808015.09</strain>
    </source>
</reference>
<accession>A0A5D2FMC4</accession>
<dbReference type="Proteomes" id="UP000323506">
    <property type="component" value="Chromosome A08"/>
</dbReference>
<dbReference type="EMBL" id="CM017695">
    <property type="protein sequence ID" value="TYH07305.1"/>
    <property type="molecule type" value="Genomic_DNA"/>
</dbReference>